<evidence type="ECO:0000256" key="1">
    <source>
        <dbReference type="ARBA" id="ARBA00010835"/>
    </source>
</evidence>
<dbReference type="GO" id="GO:0032543">
    <property type="term" value="P:mitochondrial translation"/>
    <property type="evidence" value="ECO:0007669"/>
    <property type="project" value="UniProtKB-ARBA"/>
</dbReference>
<evidence type="ECO:0000259" key="2">
    <source>
        <dbReference type="SMART" id="SM00937"/>
    </source>
</evidence>
<dbReference type="InterPro" id="IPR005139">
    <property type="entry name" value="PCRF"/>
</dbReference>
<dbReference type="Gene3D" id="1.20.58.410">
    <property type="entry name" value="Release factor"/>
    <property type="match status" value="1"/>
</dbReference>
<organism evidence="3 4">
    <name type="scientific">Cristinia sonorae</name>
    <dbReference type="NCBI Taxonomy" id="1940300"/>
    <lineage>
        <taxon>Eukaryota</taxon>
        <taxon>Fungi</taxon>
        <taxon>Dikarya</taxon>
        <taxon>Basidiomycota</taxon>
        <taxon>Agaricomycotina</taxon>
        <taxon>Agaricomycetes</taxon>
        <taxon>Agaricomycetidae</taxon>
        <taxon>Agaricales</taxon>
        <taxon>Pleurotineae</taxon>
        <taxon>Stephanosporaceae</taxon>
        <taxon>Cristinia</taxon>
    </lineage>
</organism>
<accession>A0A8K0UJW4</accession>
<dbReference type="SMART" id="SM00937">
    <property type="entry name" value="PCRF"/>
    <property type="match status" value="1"/>
</dbReference>
<dbReference type="GO" id="GO:0005739">
    <property type="term" value="C:mitochondrion"/>
    <property type="evidence" value="ECO:0007669"/>
    <property type="project" value="GOC"/>
</dbReference>
<dbReference type="Gene3D" id="3.30.70.1660">
    <property type="match status" value="1"/>
</dbReference>
<dbReference type="Pfam" id="PF00472">
    <property type="entry name" value="RF-1"/>
    <property type="match status" value="1"/>
</dbReference>
<dbReference type="OrthoDB" id="2019491at2759"/>
<reference evidence="3" key="1">
    <citation type="journal article" date="2021" name="New Phytol.">
        <title>Evolutionary innovations through gain and loss of genes in the ectomycorrhizal Boletales.</title>
        <authorList>
            <person name="Wu G."/>
            <person name="Miyauchi S."/>
            <person name="Morin E."/>
            <person name="Kuo A."/>
            <person name="Drula E."/>
            <person name="Varga T."/>
            <person name="Kohler A."/>
            <person name="Feng B."/>
            <person name="Cao Y."/>
            <person name="Lipzen A."/>
            <person name="Daum C."/>
            <person name="Hundley H."/>
            <person name="Pangilinan J."/>
            <person name="Johnson J."/>
            <person name="Barry K."/>
            <person name="LaButti K."/>
            <person name="Ng V."/>
            <person name="Ahrendt S."/>
            <person name="Min B."/>
            <person name="Choi I.G."/>
            <person name="Park H."/>
            <person name="Plett J.M."/>
            <person name="Magnuson J."/>
            <person name="Spatafora J.W."/>
            <person name="Nagy L.G."/>
            <person name="Henrissat B."/>
            <person name="Grigoriev I.V."/>
            <person name="Yang Z.L."/>
            <person name="Xu J."/>
            <person name="Martin F.M."/>
        </authorList>
    </citation>
    <scope>NUCLEOTIDE SEQUENCE</scope>
    <source>
        <strain evidence="3">KKN 215</strain>
    </source>
</reference>
<comment type="similarity">
    <text evidence="1">Belongs to the prokaryotic/mitochondrial release factor family.</text>
</comment>
<dbReference type="AlphaFoldDB" id="A0A8K0UJW4"/>
<comment type="caution">
    <text evidence="3">The sequence shown here is derived from an EMBL/GenBank/DDBJ whole genome shotgun (WGS) entry which is preliminary data.</text>
</comment>
<evidence type="ECO:0000313" key="4">
    <source>
        <dbReference type="Proteomes" id="UP000813824"/>
    </source>
</evidence>
<feature type="domain" description="Peptide chain release factor" evidence="2">
    <location>
        <begin position="130"/>
        <end position="240"/>
    </location>
</feature>
<dbReference type="Proteomes" id="UP000813824">
    <property type="component" value="Unassembled WGS sequence"/>
</dbReference>
<dbReference type="SUPFAM" id="SSF75620">
    <property type="entry name" value="Release factor"/>
    <property type="match status" value="1"/>
</dbReference>
<gene>
    <name evidence="3" type="ORF">BXZ70DRAFT_1009814</name>
</gene>
<proteinExistence type="inferred from homology"/>
<dbReference type="PANTHER" id="PTHR43116">
    <property type="entry name" value="PEPTIDE CHAIN RELEASE FACTOR 2"/>
    <property type="match status" value="1"/>
</dbReference>
<evidence type="ECO:0000313" key="3">
    <source>
        <dbReference type="EMBL" id="KAH8094864.1"/>
    </source>
</evidence>
<dbReference type="GO" id="GO:0003747">
    <property type="term" value="F:translation release factor activity"/>
    <property type="evidence" value="ECO:0007669"/>
    <property type="project" value="InterPro"/>
</dbReference>
<dbReference type="InterPro" id="IPR045853">
    <property type="entry name" value="Pep_chain_release_fac_I_sf"/>
</dbReference>
<dbReference type="PANTHER" id="PTHR43116:SF3">
    <property type="entry name" value="CLASS I PEPTIDE CHAIN RELEASE FACTOR"/>
    <property type="match status" value="1"/>
</dbReference>
<keyword evidence="4" id="KW-1185">Reference proteome</keyword>
<sequence length="377" mass="42044">MTVPRIVSHSIHHRLSFKYPSVFRISRFTRHAATKGEVLLHSTIRERLDAISSTLSDIDGQGNWKVMQEEINELEGKLQKESVWDDQSAALSLSTRLGDLRKRLTTYKELVALTSDMHELAGTSKQPEQALARESADTQMQGDLVPELDGLHRRASAYLVSLWLSKPTDTHSAYIDIRAGSGGTEACDWASMLTRMYTKWAHSQYYTVEIIDESLGDVAGIKSTTLLITGLYAYGYAQYETGVHRLVRVSPFDAAGARHTSFASVRVSPHFGDDSQGAGGQHVNKTESAVRIVHLPSGVTVTCQQERSQHRNRATALSLLKSRLYDVEMQKRAQLKAKAHDTLPEIGWGSQIRSYVLHPYQLIKDVRTGHELHGGKP</sequence>
<dbReference type="InterPro" id="IPR000352">
    <property type="entry name" value="Pep_chain_release_fac_I"/>
</dbReference>
<dbReference type="Pfam" id="PF03462">
    <property type="entry name" value="PCRF"/>
    <property type="match status" value="1"/>
</dbReference>
<dbReference type="Gene3D" id="3.30.160.20">
    <property type="match status" value="1"/>
</dbReference>
<dbReference type="EMBL" id="JAEVFJ010000024">
    <property type="protein sequence ID" value="KAH8094864.1"/>
    <property type="molecule type" value="Genomic_DNA"/>
</dbReference>
<name>A0A8K0UJW4_9AGAR</name>
<protein>
    <submittedName>
        <fullName evidence="3">Bacterial peptide chain release factor 2 (BRF-2)</fullName>
    </submittedName>
</protein>